<name>A0A7X2NPG0_9CLOT</name>
<dbReference type="AlphaFoldDB" id="A0A7X2NPG0"/>
<organism evidence="1 2">
    <name type="scientific">Clostridium porci</name>
    <dbReference type="NCBI Taxonomy" id="2605778"/>
    <lineage>
        <taxon>Bacteria</taxon>
        <taxon>Bacillati</taxon>
        <taxon>Bacillota</taxon>
        <taxon>Clostridia</taxon>
        <taxon>Eubacteriales</taxon>
        <taxon>Clostridiaceae</taxon>
        <taxon>Clostridium</taxon>
    </lineage>
</organism>
<protein>
    <submittedName>
        <fullName evidence="1">Uncharacterized protein</fullName>
    </submittedName>
</protein>
<evidence type="ECO:0000313" key="2">
    <source>
        <dbReference type="Proteomes" id="UP000429958"/>
    </source>
</evidence>
<evidence type="ECO:0000313" key="1">
    <source>
        <dbReference type="EMBL" id="MSS38592.1"/>
    </source>
</evidence>
<keyword evidence="2" id="KW-1185">Reference proteome</keyword>
<comment type="caution">
    <text evidence="1">The sequence shown here is derived from an EMBL/GenBank/DDBJ whole genome shotgun (WGS) entry which is preliminary data.</text>
</comment>
<dbReference type="RefSeq" id="WP_154473980.1">
    <property type="nucleotide sequence ID" value="NZ_VUMD01000030.1"/>
</dbReference>
<dbReference type="EMBL" id="VUMD01000030">
    <property type="protein sequence ID" value="MSS38592.1"/>
    <property type="molecule type" value="Genomic_DNA"/>
</dbReference>
<sequence>MKIKETYACECCNQEYSEKEVALNCENTHVKIKEIMAVEYGRQEKYPSTVSFVMEDGEILNFHSEDCF</sequence>
<gene>
    <name evidence="1" type="ORF">FYJ39_19280</name>
</gene>
<proteinExistence type="predicted"/>
<dbReference type="Proteomes" id="UP000429958">
    <property type="component" value="Unassembled WGS sequence"/>
</dbReference>
<reference evidence="1 2" key="1">
    <citation type="submission" date="2019-08" db="EMBL/GenBank/DDBJ databases">
        <title>In-depth cultivation of the pig gut microbiome towards novel bacterial diversity and tailored functional studies.</title>
        <authorList>
            <person name="Wylensek D."/>
            <person name="Hitch T.C.A."/>
            <person name="Clavel T."/>
        </authorList>
    </citation>
    <scope>NUCLEOTIDE SEQUENCE [LARGE SCALE GENOMIC DNA]</scope>
    <source>
        <strain evidence="1 2">WCA-389-WT-23D1</strain>
    </source>
</reference>
<accession>A0A7X2NPG0</accession>